<dbReference type="Proteomes" id="UP001359485">
    <property type="component" value="Unassembled WGS sequence"/>
</dbReference>
<keyword evidence="3" id="KW-1185">Reference proteome</keyword>
<sequence>MAERLSGDLLFAENTLVIITGKAQRRREKDKSEDQKEEEVEPGVMNLKEPGFVNKSGTTE</sequence>
<accession>A0ABR1AIH4</accession>
<feature type="region of interest" description="Disordered" evidence="1">
    <location>
        <begin position="21"/>
        <end position="60"/>
    </location>
</feature>
<organism evidence="2 3">
    <name type="scientific">Polyplax serrata</name>
    <name type="common">Common mouse louse</name>
    <dbReference type="NCBI Taxonomy" id="468196"/>
    <lineage>
        <taxon>Eukaryota</taxon>
        <taxon>Metazoa</taxon>
        <taxon>Ecdysozoa</taxon>
        <taxon>Arthropoda</taxon>
        <taxon>Hexapoda</taxon>
        <taxon>Insecta</taxon>
        <taxon>Pterygota</taxon>
        <taxon>Neoptera</taxon>
        <taxon>Paraneoptera</taxon>
        <taxon>Psocodea</taxon>
        <taxon>Troctomorpha</taxon>
        <taxon>Phthiraptera</taxon>
        <taxon>Anoplura</taxon>
        <taxon>Polyplacidae</taxon>
        <taxon>Polyplax</taxon>
    </lineage>
</organism>
<gene>
    <name evidence="2" type="ORF">RUM44_006577</name>
</gene>
<comment type="caution">
    <text evidence="2">The sequence shown here is derived from an EMBL/GenBank/DDBJ whole genome shotgun (WGS) entry which is preliminary data.</text>
</comment>
<dbReference type="EMBL" id="JAWJWF010000048">
    <property type="protein sequence ID" value="KAK6620176.1"/>
    <property type="molecule type" value="Genomic_DNA"/>
</dbReference>
<proteinExistence type="predicted"/>
<name>A0ABR1AIH4_POLSC</name>
<evidence type="ECO:0000313" key="3">
    <source>
        <dbReference type="Proteomes" id="UP001359485"/>
    </source>
</evidence>
<evidence type="ECO:0000256" key="1">
    <source>
        <dbReference type="SAM" id="MobiDB-lite"/>
    </source>
</evidence>
<protein>
    <submittedName>
        <fullName evidence="2">Uncharacterized protein</fullName>
    </submittedName>
</protein>
<evidence type="ECO:0000313" key="2">
    <source>
        <dbReference type="EMBL" id="KAK6620176.1"/>
    </source>
</evidence>
<reference evidence="2 3" key="1">
    <citation type="submission" date="2023-09" db="EMBL/GenBank/DDBJ databases">
        <title>Genomes of two closely related lineages of the louse Polyplax serrata with different host specificities.</title>
        <authorList>
            <person name="Martinu J."/>
            <person name="Tarabai H."/>
            <person name="Stefka J."/>
            <person name="Hypsa V."/>
        </authorList>
    </citation>
    <scope>NUCLEOTIDE SEQUENCE [LARGE SCALE GENOMIC DNA]</scope>
    <source>
        <strain evidence="2">98ZLc_SE</strain>
    </source>
</reference>